<dbReference type="AlphaFoldDB" id="A0A1M7DND7"/>
<dbReference type="EMBL" id="FNTI01000001">
    <property type="protein sequence ID" value="SED84662.1"/>
    <property type="molecule type" value="Genomic_DNA"/>
</dbReference>
<proteinExistence type="predicted"/>
<evidence type="ECO:0000256" key="1">
    <source>
        <dbReference type="SAM" id="Phobius"/>
    </source>
</evidence>
<reference evidence="2 3" key="1">
    <citation type="submission" date="2016-10" db="EMBL/GenBank/DDBJ databases">
        <authorList>
            <person name="de Groot N.N."/>
        </authorList>
    </citation>
    <scope>NUCLEOTIDE SEQUENCE [LARGE SCALE GENOMIC DNA]</scope>
    <source>
        <strain evidence="2 3">GAS522</strain>
    </source>
</reference>
<protein>
    <submittedName>
        <fullName evidence="2">Uncharacterized protein</fullName>
    </submittedName>
</protein>
<dbReference type="Proteomes" id="UP000183208">
    <property type="component" value="Unassembled WGS sequence"/>
</dbReference>
<evidence type="ECO:0000313" key="2">
    <source>
        <dbReference type="EMBL" id="SED84662.1"/>
    </source>
</evidence>
<keyword evidence="1" id="KW-0812">Transmembrane</keyword>
<keyword evidence="1" id="KW-0472">Membrane</keyword>
<evidence type="ECO:0000313" key="3">
    <source>
        <dbReference type="Proteomes" id="UP000183208"/>
    </source>
</evidence>
<keyword evidence="1" id="KW-1133">Transmembrane helix</keyword>
<name>A0A1M7DND7_9BRAD</name>
<accession>A0A1M7DND7</accession>
<feature type="transmembrane region" description="Helical" evidence="1">
    <location>
        <begin position="14"/>
        <end position="40"/>
    </location>
</feature>
<sequence length="42" mass="4505">MARALRQWLETHELAAIIAAVLGVIVSLSLLLVVGGYFLVTP</sequence>
<organism evidence="2 3">
    <name type="scientific">Bradyrhizobium lablabi</name>
    <dbReference type="NCBI Taxonomy" id="722472"/>
    <lineage>
        <taxon>Bacteria</taxon>
        <taxon>Pseudomonadati</taxon>
        <taxon>Pseudomonadota</taxon>
        <taxon>Alphaproteobacteria</taxon>
        <taxon>Hyphomicrobiales</taxon>
        <taxon>Nitrobacteraceae</taxon>
        <taxon>Bradyrhizobium</taxon>
    </lineage>
</organism>
<gene>
    <name evidence="2" type="ORF">SAMN05444171_5378</name>
</gene>